<dbReference type="GeneID" id="97131449"/>
<proteinExistence type="predicted"/>
<reference evidence="1 2" key="1">
    <citation type="submission" date="2020-05" db="EMBL/GenBank/DDBJ databases">
        <title>Genome Sequencing of Type Strains.</title>
        <authorList>
            <person name="Lemaire J.F."/>
            <person name="Inderbitzin P."/>
            <person name="Gregorio O.A."/>
            <person name="Collins S.B."/>
            <person name="Wespe N."/>
            <person name="Knight-Connoni V."/>
        </authorList>
    </citation>
    <scope>NUCLEOTIDE SEQUENCE [LARGE SCALE GENOMIC DNA]</scope>
    <source>
        <strain evidence="1 2">DSM 19942</strain>
    </source>
</reference>
<accession>A0ABX2ML76</accession>
<name>A0ABX2ML76_9BACL</name>
<evidence type="ECO:0000313" key="1">
    <source>
        <dbReference type="EMBL" id="NUU54813.1"/>
    </source>
</evidence>
<dbReference type="Proteomes" id="UP000577724">
    <property type="component" value="Unassembled WGS sequence"/>
</dbReference>
<organism evidence="1 2">
    <name type="scientific">Paenibacillus taichungensis</name>
    <dbReference type="NCBI Taxonomy" id="484184"/>
    <lineage>
        <taxon>Bacteria</taxon>
        <taxon>Bacillati</taxon>
        <taxon>Bacillota</taxon>
        <taxon>Bacilli</taxon>
        <taxon>Bacillales</taxon>
        <taxon>Paenibacillaceae</taxon>
        <taxon>Paenibacillus</taxon>
    </lineage>
</organism>
<protein>
    <recommendedName>
        <fullName evidence="3">RNA polymerase sigma-70 region 4 domain-containing protein</fullName>
    </recommendedName>
</protein>
<evidence type="ECO:0000313" key="2">
    <source>
        <dbReference type="Proteomes" id="UP000577724"/>
    </source>
</evidence>
<evidence type="ECO:0008006" key="3">
    <source>
        <dbReference type="Google" id="ProtNLM"/>
    </source>
</evidence>
<dbReference type="EMBL" id="JABMCC010000107">
    <property type="protein sequence ID" value="NUU54813.1"/>
    <property type="molecule type" value="Genomic_DNA"/>
</dbReference>
<dbReference type="RefSeq" id="WP_175381762.1">
    <property type="nucleotide sequence ID" value="NZ_CBCRYD010000035.1"/>
</dbReference>
<dbReference type="InterPro" id="IPR013324">
    <property type="entry name" value="RNA_pol_sigma_r3/r4-like"/>
</dbReference>
<keyword evidence="2" id="KW-1185">Reference proteome</keyword>
<sequence length="135" mass="15456">MKTSIELLASYQGNRSQVLKDKRIQQEISLADYLSDEEREDLLHTRNMSRIVSHCNFAIQTIGYPIGEKVDDKHLSILSEIEVAIIKQRLEEGSGFDEIGKVYGYFPAVTKDIFSKALRKLTKHIRDNTVGNEKE</sequence>
<gene>
    <name evidence="1" type="ORF">HP548_12060</name>
</gene>
<comment type="caution">
    <text evidence="1">The sequence shown here is derived from an EMBL/GenBank/DDBJ whole genome shotgun (WGS) entry which is preliminary data.</text>
</comment>
<dbReference type="SUPFAM" id="SSF88659">
    <property type="entry name" value="Sigma3 and sigma4 domains of RNA polymerase sigma factors"/>
    <property type="match status" value="1"/>
</dbReference>